<dbReference type="PROSITE" id="PS50943">
    <property type="entry name" value="HTH_CROC1"/>
    <property type="match status" value="1"/>
</dbReference>
<protein>
    <recommendedName>
        <fullName evidence="2">HTH cro/C1-type domain-containing protein</fullName>
    </recommendedName>
</protein>
<evidence type="ECO:0000313" key="3">
    <source>
        <dbReference type="EMBL" id="KRM76311.1"/>
    </source>
</evidence>
<evidence type="ECO:0000259" key="2">
    <source>
        <dbReference type="PROSITE" id="PS50943"/>
    </source>
</evidence>
<dbReference type="CDD" id="cd00093">
    <property type="entry name" value="HTH_XRE"/>
    <property type="match status" value="1"/>
</dbReference>
<dbReference type="InterPro" id="IPR010982">
    <property type="entry name" value="Lambda_DNA-bd_dom_sf"/>
</dbReference>
<proteinExistence type="predicted"/>
<evidence type="ECO:0000313" key="4">
    <source>
        <dbReference type="Proteomes" id="UP000051612"/>
    </source>
</evidence>
<organism evidence="3 4">
    <name type="scientific">Ligilactobacillus murinus DSM 20452 = NBRC 14221</name>
    <dbReference type="NCBI Taxonomy" id="1423772"/>
    <lineage>
        <taxon>Bacteria</taxon>
        <taxon>Bacillati</taxon>
        <taxon>Bacillota</taxon>
        <taxon>Bacilli</taxon>
        <taxon>Lactobacillales</taxon>
        <taxon>Lactobacillaceae</taxon>
        <taxon>Ligilactobacillus</taxon>
    </lineage>
</organism>
<dbReference type="RefSeq" id="WP_082613043.1">
    <property type="nucleotide sequence ID" value="NZ_AYYN01000041.1"/>
</dbReference>
<accession>A0A0R2BAZ5</accession>
<comment type="caution">
    <text evidence="3">The sequence shown here is derived from an EMBL/GenBank/DDBJ whole genome shotgun (WGS) entry which is preliminary data.</text>
</comment>
<reference evidence="3 4" key="1">
    <citation type="journal article" date="2015" name="Genome Announc.">
        <title>Expanding the biotechnology potential of lactobacilli through comparative genomics of 213 strains and associated genera.</title>
        <authorList>
            <person name="Sun Z."/>
            <person name="Harris H.M."/>
            <person name="McCann A."/>
            <person name="Guo C."/>
            <person name="Argimon S."/>
            <person name="Zhang W."/>
            <person name="Yang X."/>
            <person name="Jeffery I.B."/>
            <person name="Cooney J.C."/>
            <person name="Kagawa T.F."/>
            <person name="Liu W."/>
            <person name="Song Y."/>
            <person name="Salvetti E."/>
            <person name="Wrobel A."/>
            <person name="Rasinkangas P."/>
            <person name="Parkhill J."/>
            <person name="Rea M.C."/>
            <person name="O'Sullivan O."/>
            <person name="Ritari J."/>
            <person name="Douillard F.P."/>
            <person name="Paul Ross R."/>
            <person name="Yang R."/>
            <person name="Briner A.E."/>
            <person name="Felis G.E."/>
            <person name="de Vos W.M."/>
            <person name="Barrangou R."/>
            <person name="Klaenhammer T.R."/>
            <person name="Caufield P.W."/>
            <person name="Cui Y."/>
            <person name="Zhang H."/>
            <person name="O'Toole P.W."/>
        </authorList>
    </citation>
    <scope>NUCLEOTIDE SEQUENCE [LARGE SCALE GENOMIC DNA]</scope>
    <source>
        <strain evidence="3 4">DSM 20452</strain>
    </source>
</reference>
<dbReference type="Gene3D" id="1.10.260.40">
    <property type="entry name" value="lambda repressor-like DNA-binding domains"/>
    <property type="match status" value="1"/>
</dbReference>
<evidence type="ECO:0000256" key="1">
    <source>
        <dbReference type="ARBA" id="ARBA00023125"/>
    </source>
</evidence>
<dbReference type="PANTHER" id="PTHR46558:SF11">
    <property type="entry name" value="HTH-TYPE TRANSCRIPTIONAL REGULATOR XRE"/>
    <property type="match status" value="1"/>
</dbReference>
<dbReference type="Pfam" id="PF01381">
    <property type="entry name" value="HTH_3"/>
    <property type="match status" value="1"/>
</dbReference>
<dbReference type="PATRIC" id="fig|1423772.3.peg.2023"/>
<feature type="domain" description="HTH cro/C1-type" evidence="2">
    <location>
        <begin position="5"/>
        <end position="59"/>
    </location>
</feature>
<dbReference type="AlphaFoldDB" id="A0A0R2BAZ5"/>
<keyword evidence="1" id="KW-0238">DNA-binding</keyword>
<dbReference type="EMBL" id="AYYN01000041">
    <property type="protein sequence ID" value="KRM76311.1"/>
    <property type="molecule type" value="Genomic_DNA"/>
</dbReference>
<dbReference type="InterPro" id="IPR001387">
    <property type="entry name" value="Cro/C1-type_HTH"/>
</dbReference>
<dbReference type="SMART" id="SM00530">
    <property type="entry name" value="HTH_XRE"/>
    <property type="match status" value="1"/>
</dbReference>
<dbReference type="GO" id="GO:0003677">
    <property type="term" value="F:DNA binding"/>
    <property type="evidence" value="ECO:0007669"/>
    <property type="project" value="UniProtKB-KW"/>
</dbReference>
<name>A0A0R2BAZ5_9LACO</name>
<dbReference type="SUPFAM" id="SSF47413">
    <property type="entry name" value="lambda repressor-like DNA-binding domains"/>
    <property type="match status" value="1"/>
</dbReference>
<dbReference type="PANTHER" id="PTHR46558">
    <property type="entry name" value="TRACRIPTIONAL REGULATORY PROTEIN-RELATED-RELATED"/>
    <property type="match status" value="1"/>
</dbReference>
<gene>
    <name evidence="3" type="ORF">FC48_GL001893</name>
</gene>
<sequence>MKNRIKELRKNNNLTLKQLGSMVGLATNTISQYETGDRNPKLETWIKMSEIFDVPVSYLQGISDDITGLQDWVDVTGYSKNELKKEIARMQKYNRIKIDDDSQKQIIQAVKNLEQHGNDELSALSELQAGIKVYARKLLDEFFIDQEKLKKQEAVTNGIKIISTRPPFYDDMRPEVYQEAIDIISSAQRELSELKGRIIKGEFPTDTSNDDHDTKD</sequence>
<dbReference type="Proteomes" id="UP000051612">
    <property type="component" value="Unassembled WGS sequence"/>
</dbReference>